<evidence type="ECO:0000313" key="1">
    <source>
        <dbReference type="EMBL" id="GBM23637.1"/>
    </source>
</evidence>
<protein>
    <submittedName>
        <fullName evidence="1">Uncharacterized protein</fullName>
    </submittedName>
</protein>
<keyword evidence="2" id="KW-1185">Reference proteome</keyword>
<dbReference type="OrthoDB" id="5292349at2759"/>
<reference evidence="1 2" key="1">
    <citation type="journal article" date="2019" name="Sci. Rep.">
        <title>Orb-weaving spider Araneus ventricosus genome elucidates the spidroin gene catalogue.</title>
        <authorList>
            <person name="Kono N."/>
            <person name="Nakamura H."/>
            <person name="Ohtoshi R."/>
            <person name="Moran D.A.P."/>
            <person name="Shinohara A."/>
            <person name="Yoshida Y."/>
            <person name="Fujiwara M."/>
            <person name="Mori M."/>
            <person name="Tomita M."/>
            <person name="Arakawa K."/>
        </authorList>
    </citation>
    <scope>NUCLEOTIDE SEQUENCE [LARGE SCALE GENOMIC DNA]</scope>
</reference>
<dbReference type="Proteomes" id="UP000499080">
    <property type="component" value="Unassembled WGS sequence"/>
</dbReference>
<accession>A0A4Y2E4L4</accession>
<sequence>MCRADCMKEDRSHDELLFVCLCPQRTSERGYIGTDESRFNIQNDSRRSMIWREPGTCSREPNIVERGNYRGGGLLVWAGISTERPNRPLRVRWGFRHSCPISRRNPTPSCEAFYRCNGYRRDIYER</sequence>
<organism evidence="1 2">
    <name type="scientific">Araneus ventricosus</name>
    <name type="common">Orbweaver spider</name>
    <name type="synonym">Epeira ventricosa</name>
    <dbReference type="NCBI Taxonomy" id="182803"/>
    <lineage>
        <taxon>Eukaryota</taxon>
        <taxon>Metazoa</taxon>
        <taxon>Ecdysozoa</taxon>
        <taxon>Arthropoda</taxon>
        <taxon>Chelicerata</taxon>
        <taxon>Arachnida</taxon>
        <taxon>Araneae</taxon>
        <taxon>Araneomorphae</taxon>
        <taxon>Entelegynae</taxon>
        <taxon>Araneoidea</taxon>
        <taxon>Araneidae</taxon>
        <taxon>Araneus</taxon>
    </lineage>
</organism>
<name>A0A4Y2E4L4_ARAVE</name>
<dbReference type="EMBL" id="BGPR01000501">
    <property type="protein sequence ID" value="GBM23637.1"/>
    <property type="molecule type" value="Genomic_DNA"/>
</dbReference>
<evidence type="ECO:0000313" key="2">
    <source>
        <dbReference type="Proteomes" id="UP000499080"/>
    </source>
</evidence>
<dbReference type="AlphaFoldDB" id="A0A4Y2E4L4"/>
<dbReference type="GO" id="GO:0003676">
    <property type="term" value="F:nucleic acid binding"/>
    <property type="evidence" value="ECO:0007669"/>
    <property type="project" value="InterPro"/>
</dbReference>
<comment type="caution">
    <text evidence="1">The sequence shown here is derived from an EMBL/GenBank/DDBJ whole genome shotgun (WGS) entry which is preliminary data.</text>
</comment>
<dbReference type="InterPro" id="IPR036397">
    <property type="entry name" value="RNaseH_sf"/>
</dbReference>
<proteinExistence type="predicted"/>
<gene>
    <name evidence="1" type="ORF">AVEN_117387_1</name>
</gene>
<dbReference type="Gene3D" id="3.30.420.10">
    <property type="entry name" value="Ribonuclease H-like superfamily/Ribonuclease H"/>
    <property type="match status" value="1"/>
</dbReference>